<accession>A0ABP8MT31</accession>
<gene>
    <name evidence="2" type="ORF">GCM10023092_16370</name>
</gene>
<dbReference type="InterPro" id="IPR018580">
    <property type="entry name" value="Uncharacterised_YfhO"/>
</dbReference>
<feature type="transmembrane region" description="Helical" evidence="1">
    <location>
        <begin position="450"/>
        <end position="468"/>
    </location>
</feature>
<name>A0ABP8MT31_9BACT</name>
<feature type="transmembrane region" description="Helical" evidence="1">
    <location>
        <begin position="97"/>
        <end position="115"/>
    </location>
</feature>
<evidence type="ECO:0000313" key="3">
    <source>
        <dbReference type="Proteomes" id="UP001501410"/>
    </source>
</evidence>
<organism evidence="2 3">
    <name type="scientific">Rurimicrobium arvi</name>
    <dbReference type="NCBI Taxonomy" id="2049916"/>
    <lineage>
        <taxon>Bacteria</taxon>
        <taxon>Pseudomonadati</taxon>
        <taxon>Bacteroidota</taxon>
        <taxon>Chitinophagia</taxon>
        <taxon>Chitinophagales</taxon>
        <taxon>Chitinophagaceae</taxon>
        <taxon>Rurimicrobium</taxon>
    </lineage>
</organism>
<feature type="transmembrane region" description="Helical" evidence="1">
    <location>
        <begin position="12"/>
        <end position="29"/>
    </location>
</feature>
<evidence type="ECO:0000313" key="2">
    <source>
        <dbReference type="EMBL" id="GAA4454398.1"/>
    </source>
</evidence>
<dbReference type="PANTHER" id="PTHR38454">
    <property type="entry name" value="INTEGRAL MEMBRANE PROTEIN-RELATED"/>
    <property type="match status" value="1"/>
</dbReference>
<dbReference type="EMBL" id="BAABEZ010000022">
    <property type="protein sequence ID" value="GAA4454398.1"/>
    <property type="molecule type" value="Genomic_DNA"/>
</dbReference>
<feature type="transmembrane region" description="Helical" evidence="1">
    <location>
        <begin position="194"/>
        <end position="211"/>
    </location>
</feature>
<feature type="transmembrane region" description="Helical" evidence="1">
    <location>
        <begin position="372"/>
        <end position="390"/>
    </location>
</feature>
<dbReference type="Pfam" id="PF09586">
    <property type="entry name" value="YfhO"/>
    <property type="match status" value="1"/>
</dbReference>
<sequence length="850" mass="93288">MQEASFLKRNGQTIGIVIGFILIAFLYCMPQFQGKKLYMHDGISWESSIHQLQAYEDSTGISPLWSNAMFGGMPTYNIYVTGVKNYVSYIQSAAEKVVPFPASLLFHAMLCFFILCCTLRINKWIGALGAIAYAFATYNPELIASGHITKMYSVGDMPGVLAGFLMIFNGRRLAGAAVMALFMTLLVGHAHFQMVFYMMIILGVAGIGIAISEFKNGRTKNLLIGAAISVAVTALAFGPSLPVVMATREYTEYTMRGGASELKKLNGGEQKVNGGLDKEYAFRWSNGIGETFCILVPKLYGGGGREKLGTGSEMYKTMTSVGVPESSAEQFVDNAPTYWGPQPFLAGPIYFGAIICFLFVLGMFIIRSSYKWWILAVSVIAVLMSTGKNLPGLNYFLFDHLPLYNKFRVPSMILVIPQLLFPMVAVWALNDIITKKVNGEELWKKIKLSAGITGGLALILGLGGRMFFDFKSYDLNHTDEQLMQQFQGNAELGQRVVKALADDRASMAMTSGIMSAFFIAAAAALLWLFLKDRIKKEVAIGGIALLVALDLIPLAHQYLNGDNFMDISEYEAQFNPRPVDVEILKDKDPYYRVLDITRDVYNDATLAYHHKLVGGYSAVKMEAYQDLIDVHLSGPFNSEVLNMLNTKYIIFGGGPNGAPAYQPNPGAAGNAWFVNNIKYVNDAKAEMEAMKAPGIGDTVQMPGSWHATQTAIVRQTFSKETGGAQTFVKDSAASVKLDKYGLNDISFVSNNSHDGFAVFSDIYYDAGWKAFIDGKETPIVRADYVLRGLKIPAGTHKIEFRFHPDSFYKNNTYAMISSLLVLVLLAAALAASFRKGKNATETDNGATAKS</sequence>
<feature type="transmembrane region" description="Helical" evidence="1">
    <location>
        <begin position="813"/>
        <end position="833"/>
    </location>
</feature>
<protein>
    <submittedName>
        <fullName evidence="2">YfhO family protein</fullName>
    </submittedName>
</protein>
<dbReference type="Proteomes" id="UP001501410">
    <property type="component" value="Unassembled WGS sequence"/>
</dbReference>
<feature type="transmembrane region" description="Helical" evidence="1">
    <location>
        <begin position="410"/>
        <end position="429"/>
    </location>
</feature>
<keyword evidence="1" id="KW-1133">Transmembrane helix</keyword>
<keyword evidence="3" id="KW-1185">Reference proteome</keyword>
<dbReference type="PANTHER" id="PTHR38454:SF1">
    <property type="entry name" value="INTEGRAL MEMBRANE PROTEIN"/>
    <property type="match status" value="1"/>
</dbReference>
<feature type="transmembrane region" description="Helical" evidence="1">
    <location>
        <begin position="537"/>
        <end position="559"/>
    </location>
</feature>
<evidence type="ECO:0000256" key="1">
    <source>
        <dbReference type="SAM" id="Phobius"/>
    </source>
</evidence>
<proteinExistence type="predicted"/>
<feature type="transmembrane region" description="Helical" evidence="1">
    <location>
        <begin position="344"/>
        <end position="365"/>
    </location>
</feature>
<keyword evidence="1" id="KW-0472">Membrane</keyword>
<reference evidence="3" key="1">
    <citation type="journal article" date="2019" name="Int. J. Syst. Evol. Microbiol.">
        <title>The Global Catalogue of Microorganisms (GCM) 10K type strain sequencing project: providing services to taxonomists for standard genome sequencing and annotation.</title>
        <authorList>
            <consortium name="The Broad Institute Genomics Platform"/>
            <consortium name="The Broad Institute Genome Sequencing Center for Infectious Disease"/>
            <person name="Wu L."/>
            <person name="Ma J."/>
        </authorList>
    </citation>
    <scope>NUCLEOTIDE SEQUENCE [LARGE SCALE GENOMIC DNA]</scope>
    <source>
        <strain evidence="3">JCM 31921</strain>
    </source>
</reference>
<feature type="transmembrane region" description="Helical" evidence="1">
    <location>
        <begin position="507"/>
        <end position="530"/>
    </location>
</feature>
<feature type="transmembrane region" description="Helical" evidence="1">
    <location>
        <begin position="121"/>
        <end position="139"/>
    </location>
</feature>
<feature type="transmembrane region" description="Helical" evidence="1">
    <location>
        <begin position="223"/>
        <end position="245"/>
    </location>
</feature>
<comment type="caution">
    <text evidence="2">The sequence shown here is derived from an EMBL/GenBank/DDBJ whole genome shotgun (WGS) entry which is preliminary data.</text>
</comment>
<keyword evidence="1" id="KW-0812">Transmembrane</keyword>
<dbReference type="RefSeq" id="WP_344825219.1">
    <property type="nucleotide sequence ID" value="NZ_BAABEZ010000022.1"/>
</dbReference>